<keyword evidence="2" id="KW-1185">Reference proteome</keyword>
<protein>
    <submittedName>
        <fullName evidence="1">Uncharacterized protein</fullName>
    </submittedName>
</protein>
<proteinExistence type="predicted"/>
<name>A0A9X0BB14_9EURO</name>
<gene>
    <name evidence="1" type="ORF">N7509_006441</name>
</gene>
<comment type="caution">
    <text evidence="1">The sequence shown here is derived from an EMBL/GenBank/DDBJ whole genome shotgun (WGS) entry which is preliminary data.</text>
</comment>
<reference evidence="1" key="2">
    <citation type="journal article" date="2023" name="IMA Fungus">
        <title>Comparative genomic study of the Penicillium genus elucidates a diverse pangenome and 15 lateral gene transfer events.</title>
        <authorList>
            <person name="Petersen C."/>
            <person name="Sorensen T."/>
            <person name="Nielsen M.R."/>
            <person name="Sondergaard T.E."/>
            <person name="Sorensen J.L."/>
            <person name="Fitzpatrick D.A."/>
            <person name="Frisvad J.C."/>
            <person name="Nielsen K.L."/>
        </authorList>
    </citation>
    <scope>NUCLEOTIDE SEQUENCE</scope>
    <source>
        <strain evidence="1">IBT 29677</strain>
    </source>
</reference>
<accession>A0A9X0BB14</accession>
<evidence type="ECO:0000313" key="2">
    <source>
        <dbReference type="Proteomes" id="UP001147747"/>
    </source>
</evidence>
<organism evidence="1 2">
    <name type="scientific">Penicillium cosmopolitanum</name>
    <dbReference type="NCBI Taxonomy" id="1131564"/>
    <lineage>
        <taxon>Eukaryota</taxon>
        <taxon>Fungi</taxon>
        <taxon>Dikarya</taxon>
        <taxon>Ascomycota</taxon>
        <taxon>Pezizomycotina</taxon>
        <taxon>Eurotiomycetes</taxon>
        <taxon>Eurotiomycetidae</taxon>
        <taxon>Eurotiales</taxon>
        <taxon>Aspergillaceae</taxon>
        <taxon>Penicillium</taxon>
    </lineage>
</organism>
<dbReference type="AlphaFoldDB" id="A0A9X0BB14"/>
<dbReference type="RefSeq" id="XP_056490380.1">
    <property type="nucleotide sequence ID" value="XM_056631078.1"/>
</dbReference>
<dbReference type="GeneID" id="81370058"/>
<evidence type="ECO:0000313" key="1">
    <source>
        <dbReference type="EMBL" id="KAJ5398328.1"/>
    </source>
</evidence>
<dbReference type="EMBL" id="JAPZBU010000006">
    <property type="protein sequence ID" value="KAJ5398328.1"/>
    <property type="molecule type" value="Genomic_DNA"/>
</dbReference>
<sequence>MERASEIYYDFTIWSCCTSSNLSSEPSSENEFSSKKFEGNAGTNLVQQLSMYLDQVADSSVGSVV</sequence>
<reference evidence="1" key="1">
    <citation type="submission" date="2022-12" db="EMBL/GenBank/DDBJ databases">
        <authorList>
            <person name="Petersen C."/>
        </authorList>
    </citation>
    <scope>NUCLEOTIDE SEQUENCE</scope>
    <source>
        <strain evidence="1">IBT 29677</strain>
    </source>
</reference>
<dbReference type="Proteomes" id="UP001147747">
    <property type="component" value="Unassembled WGS sequence"/>
</dbReference>